<reference evidence="3" key="1">
    <citation type="submission" date="2016-10" db="EMBL/GenBank/DDBJ databases">
        <authorList>
            <person name="Varghese N."/>
            <person name="Submissions S."/>
        </authorList>
    </citation>
    <scope>NUCLEOTIDE SEQUENCE [LARGE SCALE GENOMIC DNA]</scope>
    <source>
        <strain evidence="3">DSM 22127</strain>
    </source>
</reference>
<keyword evidence="3" id="KW-1185">Reference proteome</keyword>
<dbReference type="InterPro" id="IPR010427">
    <property type="entry name" value="DUF1023"/>
</dbReference>
<evidence type="ECO:0000313" key="2">
    <source>
        <dbReference type="EMBL" id="SDS24622.1"/>
    </source>
</evidence>
<dbReference type="Proteomes" id="UP000198859">
    <property type="component" value="Chromosome I"/>
</dbReference>
<dbReference type="OrthoDB" id="3259161at2"/>
<dbReference type="EMBL" id="LT629757">
    <property type="protein sequence ID" value="SDS24622.1"/>
    <property type="molecule type" value="Genomic_DNA"/>
</dbReference>
<dbReference type="GO" id="GO:0016787">
    <property type="term" value="F:hydrolase activity"/>
    <property type="evidence" value="ECO:0007669"/>
    <property type="project" value="UniProtKB-KW"/>
</dbReference>
<evidence type="ECO:0000313" key="3">
    <source>
        <dbReference type="Proteomes" id="UP000198859"/>
    </source>
</evidence>
<feature type="domain" description="DUF1023" evidence="1">
    <location>
        <begin position="371"/>
        <end position="542"/>
    </location>
</feature>
<dbReference type="Pfam" id="PF06259">
    <property type="entry name" value="Abhydrolase_8"/>
    <property type="match status" value="1"/>
</dbReference>
<protein>
    <submittedName>
        <fullName evidence="2">Alpha/beta hydrolase</fullName>
    </submittedName>
</protein>
<keyword evidence="2" id="KW-0378">Hydrolase</keyword>
<accession>A0A1H1QME2</accession>
<dbReference type="AlphaFoldDB" id="A0A1H1QME2"/>
<evidence type="ECO:0000259" key="1">
    <source>
        <dbReference type="Pfam" id="PF06259"/>
    </source>
</evidence>
<dbReference type="STRING" id="642780.SAMN04488570_1455"/>
<name>A0A1H1QME2_9ACTN</name>
<proteinExistence type="predicted"/>
<dbReference type="RefSeq" id="WP_091727784.1">
    <property type="nucleotide sequence ID" value="NZ_LT629757.1"/>
</dbReference>
<organism evidence="2 3">
    <name type="scientific">Nocardioides scoriae</name>
    <dbReference type="NCBI Taxonomy" id="642780"/>
    <lineage>
        <taxon>Bacteria</taxon>
        <taxon>Bacillati</taxon>
        <taxon>Actinomycetota</taxon>
        <taxon>Actinomycetes</taxon>
        <taxon>Propionibacteriales</taxon>
        <taxon>Nocardioidaceae</taxon>
        <taxon>Nocardioides</taxon>
    </lineage>
</organism>
<sequence>MAAVVIPAPPPEVPLLEPRSTGSPMVRPVRDAATTTGEVSDWAAADGVPPGWEGDASEAAGHAMSALATDLDAAVAVLHRVATALDTFFDTVATLEQRRTDLVEERGSLADRQRTLAADGASYTEDEEADLRQRAQALQADVDAFVQRVQTWQDDTTRAEDTLVAVLQGSDTPAEAGQYVASRSSSLDALVADLVARGTLPPGAAGMTSEELRAWIIDHPEAAAALLERRPPPGTGPAAELAAILAPALTTPDGSAALHEQRREDARALFESLPPEDAALLAMLYPGVVGNLDGVPFGNRADANTVAVVVALADERAHLSDLEDQHAENQDDWDFLGLNNDDLEGPLSDAQSRIDLYESILGDDRQILYFDPAGDGAIAELHGDIGAETRNVGVSVPGTGTDLAGYQGVADRSESFVNASPPGELAMISWMGGDLPDSVVQDAPFANYARDLGPRLADFSHDVRQEIDHSAAAGNDAQTTYLGHSYGGAVVGRSELAGLDADRVLHVESAGMGHDVQDPGDLPASQAGVDRYSMTAPGDVIELSQGTQAGDNIGHGADPDSFPGTVRLDTGNTADGEFNTGTDSHSAVFEEQSDAWYNMVEVLNGGEVTTYRAPEYDYVTSPYGGVSSYQTGWGPGEQVDIE</sequence>
<gene>
    <name evidence="2" type="ORF">SAMN04488570_1455</name>
</gene>